<dbReference type="OrthoDB" id="9801795at2"/>
<name>A0A239M247_9NOCA</name>
<reference evidence="4" key="1">
    <citation type="submission" date="2017-06" db="EMBL/GenBank/DDBJ databases">
        <authorList>
            <person name="Varghese N."/>
            <person name="Submissions S."/>
        </authorList>
    </citation>
    <scope>NUCLEOTIDE SEQUENCE [LARGE SCALE GENOMIC DNA]</scope>
    <source>
        <strain evidence="4">JCM 23211</strain>
    </source>
</reference>
<dbReference type="PANTHER" id="PTHR21432">
    <property type="entry name" value="ACETYL-COA HYDROLASE-RELATED"/>
    <property type="match status" value="1"/>
</dbReference>
<dbReference type="GO" id="GO:0008775">
    <property type="term" value="F:acetate CoA-transferase activity"/>
    <property type="evidence" value="ECO:0007669"/>
    <property type="project" value="InterPro"/>
</dbReference>
<dbReference type="AlphaFoldDB" id="A0A239M247"/>
<keyword evidence="3" id="KW-0378">Hydrolase</keyword>
<dbReference type="Gene3D" id="3.30.750.70">
    <property type="entry name" value="4-hydroxybutyrate coenzyme like domains"/>
    <property type="match status" value="1"/>
</dbReference>
<dbReference type="RefSeq" id="WP_089250373.1">
    <property type="nucleotide sequence ID" value="NZ_FZOW01000015.1"/>
</dbReference>
<dbReference type="InterPro" id="IPR038460">
    <property type="entry name" value="AcetylCoA_hyd_C_sf"/>
</dbReference>
<evidence type="ECO:0000259" key="2">
    <source>
        <dbReference type="Pfam" id="PF13336"/>
    </source>
</evidence>
<dbReference type="Proteomes" id="UP000198327">
    <property type="component" value="Unassembled WGS sequence"/>
</dbReference>
<dbReference type="Pfam" id="PF13336">
    <property type="entry name" value="AcetylCoA_hyd_C"/>
    <property type="match status" value="1"/>
</dbReference>
<accession>A0A239M247</accession>
<evidence type="ECO:0000313" key="3">
    <source>
        <dbReference type="EMBL" id="SNT36153.1"/>
    </source>
</evidence>
<feature type="domain" description="Acetyl-CoA hydrolase/transferase C-terminal" evidence="2">
    <location>
        <begin position="288"/>
        <end position="423"/>
    </location>
</feature>
<dbReference type="InterPro" id="IPR026888">
    <property type="entry name" value="AcetylCoA_hyd_C"/>
</dbReference>
<feature type="region of interest" description="Disordered" evidence="1">
    <location>
        <begin position="411"/>
        <end position="430"/>
    </location>
</feature>
<dbReference type="Gene3D" id="3.40.1080.10">
    <property type="entry name" value="Glutaconate Coenzyme A-transferase"/>
    <property type="match status" value="1"/>
</dbReference>
<evidence type="ECO:0000256" key="1">
    <source>
        <dbReference type="SAM" id="MobiDB-lite"/>
    </source>
</evidence>
<dbReference type="SUPFAM" id="SSF100950">
    <property type="entry name" value="NagB/RpiA/CoA transferase-like"/>
    <property type="match status" value="1"/>
</dbReference>
<keyword evidence="4" id="KW-1185">Reference proteome</keyword>
<protein>
    <submittedName>
        <fullName evidence="3">Acetyl-CoA hydrolase</fullName>
    </submittedName>
</protein>
<dbReference type="Gene3D" id="3.40.1080.20">
    <property type="entry name" value="Acetyl-CoA hydrolase/transferase C-terminal domain"/>
    <property type="match status" value="1"/>
</dbReference>
<organism evidence="3 4">
    <name type="scientific">Rhodococcoides kyotonense</name>
    <dbReference type="NCBI Taxonomy" id="398843"/>
    <lineage>
        <taxon>Bacteria</taxon>
        <taxon>Bacillati</taxon>
        <taxon>Actinomycetota</taxon>
        <taxon>Actinomycetes</taxon>
        <taxon>Mycobacteriales</taxon>
        <taxon>Nocardiaceae</taxon>
        <taxon>Rhodococcoides</taxon>
    </lineage>
</organism>
<dbReference type="InterPro" id="IPR037171">
    <property type="entry name" value="NagB/RpiA_transferase-like"/>
</dbReference>
<sequence>MSVRISPDHERAARTLLRDRSRARVLVAMSPQQPDALVGAVIAVAAESEIELELIVADLTGAFGFLDASGVEAVIKGELRITSIAGAIPRLLSDYVDHVPTSLWDVDRSIASGAFAIDIVLARVAAGSTNEDVSLGSMIGYMPSALSTSASVGFEVVESGPRGAHAPFDIPIDRATALVRAENPTTESETAKRAPSPEHRRIGNQVATLIPDGATIQFGLGAVPTAVIGALHDKRDLGVHSGIMAAPLLELMDSGVISGAEKSRDRGIHVATGVLAANLPASRWGASLRLAPVSETHSPTTLLGHDRLWAVNSAFEIDLTGQVNAEYAGAFRIASGGGQTDFMRAAHVSEGGGAILAITSRTKHGESRIRQFTEPHVRVTLSGNDVDFVVTEFGVAQLRDRSADERRSALISVAHPRDRPNLAHGKGRIP</sequence>
<dbReference type="GO" id="GO:0016787">
    <property type="term" value="F:hydrolase activity"/>
    <property type="evidence" value="ECO:0007669"/>
    <property type="project" value="UniProtKB-KW"/>
</dbReference>
<dbReference type="PANTHER" id="PTHR21432:SF20">
    <property type="entry name" value="ACETYL-COA HYDROLASE"/>
    <property type="match status" value="1"/>
</dbReference>
<dbReference type="InterPro" id="IPR046433">
    <property type="entry name" value="ActCoA_hydro"/>
</dbReference>
<proteinExistence type="predicted"/>
<dbReference type="GO" id="GO:0006083">
    <property type="term" value="P:acetate metabolic process"/>
    <property type="evidence" value="ECO:0007669"/>
    <property type="project" value="InterPro"/>
</dbReference>
<evidence type="ECO:0000313" key="4">
    <source>
        <dbReference type="Proteomes" id="UP000198327"/>
    </source>
</evidence>
<dbReference type="EMBL" id="FZOW01000015">
    <property type="protein sequence ID" value="SNT36153.1"/>
    <property type="molecule type" value="Genomic_DNA"/>
</dbReference>
<gene>
    <name evidence="3" type="ORF">SAMN05421642_11568</name>
</gene>